<reference evidence="6" key="1">
    <citation type="submission" date="2017-02" db="UniProtKB">
        <authorList>
            <consortium name="WormBaseParasite"/>
        </authorList>
    </citation>
    <scope>IDENTIFICATION</scope>
</reference>
<keyword evidence="3" id="KW-0732">Signal</keyword>
<dbReference type="Pfam" id="PF24221">
    <property type="entry name" value="Fn3_nematode"/>
    <property type="match status" value="1"/>
</dbReference>
<keyword evidence="2" id="KW-1133">Transmembrane helix</keyword>
<evidence type="ECO:0000313" key="5">
    <source>
        <dbReference type="Proteomes" id="UP000038045"/>
    </source>
</evidence>
<name>A0A0N4ZA66_PARTI</name>
<evidence type="ECO:0000256" key="3">
    <source>
        <dbReference type="SAM" id="SignalP"/>
    </source>
</evidence>
<keyword evidence="2" id="KW-0812">Transmembrane</keyword>
<keyword evidence="5" id="KW-1185">Reference proteome</keyword>
<dbReference type="InterPro" id="IPR057131">
    <property type="entry name" value="Fn3_nem"/>
</dbReference>
<evidence type="ECO:0000256" key="1">
    <source>
        <dbReference type="SAM" id="MobiDB-lite"/>
    </source>
</evidence>
<feature type="signal peptide" evidence="3">
    <location>
        <begin position="1"/>
        <end position="18"/>
    </location>
</feature>
<sequence length="1005" mass="114295">MKLLLLFILSFYYVFIYGIPSQRTRCAVECYSSCVFSGTKQALSCNCTLQVLSQSNCTSVDEEMLQTEMESSDGVSVWSQYISAHSIQLKIQSYPSAFIYLFEYASTNSSIKDEDKEWIFAGASSTPSIAFSMTDLCKEYQFRVIIILKTTDPTKFLKVLSPIVIPQQLPSLETPPNKISIQSPTVSEDGKTVTASFSWGLPNGYMSYDIFGYENPQAYSMNCFSNPSALLNEEEFEKPRVEVIKSGGGIMLWTLPVEFFKEECRIWMEVKMIPRCSKIEAVDISTSIDLDCDSFPKLDLCKNNNKKSQCIDVVDVWGTGNKTNVHWQKPLQMGDDEKFYHIIFGKAKQYGAFPYTIWRIEDRQESVVNSSTSHLQIDVDPNIPYAVQICTIKDTSSSKTGNEKIGFVIPFICSYCEMMDKEDNGYKYHCLECQKIEKRMPTFNVLCPSVNYCDAPVKKGNEVMNSFINNREEELKNFKRITNSGDTRTINDNKKVQKEFTITKNGAGTITDLSYFTKTSSPNVIEKQFDTKTVTNISPIPISNHNNTIKEDVGIKENIQTVEVKAIIEDNQNIMPTISFKKLKTTTTPSNENVHSHDEDILEKKIRVISSKETTTSTTTSKTTTTYTTTITKPIGTYISTTIEGPTTTPSNVISQIHINKNNLFQGPCRMRNGIVCEYGCRSEASCSCPSYLNTSCIRGLLCPSIIDTIAYYNKTTSTINIINEKFFEFFNKNDKKGLTEQFSKLYVEISERGQGFKGKRQHKDVDLNDAIKHMILNTTGIKFPVNNETPFEVSKDTIYSINICLYNDTLMAGGPSIYYNKLTPLAFATIKEYMDKYQVNEIEIFNEDVYDIMIKKKQSNILEDKKNKVSWFIYLSPFLMVLASIIIVSVIIYFCCIKRYQRFGNVAFYNSVHNPLHSTLQLSAYRPTIEHSNDYLNGTLDINNAIPRIKYPSSFNENIYSENGNINIPRINQTNSYINTSYDRDSQEVSLSDDTTSKVNERRI</sequence>
<evidence type="ECO:0000313" key="6">
    <source>
        <dbReference type="WBParaSite" id="PTRK_0000427300.1"/>
    </source>
</evidence>
<proteinExistence type="predicted"/>
<protein>
    <submittedName>
        <fullName evidence="6">Protein kinase domain-containing protein</fullName>
    </submittedName>
</protein>
<feature type="transmembrane region" description="Helical" evidence="2">
    <location>
        <begin position="872"/>
        <end position="896"/>
    </location>
</feature>
<keyword evidence="2" id="KW-0472">Membrane</keyword>
<organism evidence="5 6">
    <name type="scientific">Parastrongyloides trichosuri</name>
    <name type="common">Possum-specific nematode worm</name>
    <dbReference type="NCBI Taxonomy" id="131310"/>
    <lineage>
        <taxon>Eukaryota</taxon>
        <taxon>Metazoa</taxon>
        <taxon>Ecdysozoa</taxon>
        <taxon>Nematoda</taxon>
        <taxon>Chromadorea</taxon>
        <taxon>Rhabditida</taxon>
        <taxon>Tylenchina</taxon>
        <taxon>Panagrolaimomorpha</taxon>
        <taxon>Strongyloidoidea</taxon>
        <taxon>Strongyloididae</taxon>
        <taxon>Parastrongyloides</taxon>
    </lineage>
</organism>
<feature type="domain" description="Fibronectin type-III" evidence="4">
    <location>
        <begin position="306"/>
        <end position="436"/>
    </location>
</feature>
<evidence type="ECO:0000256" key="2">
    <source>
        <dbReference type="SAM" id="Phobius"/>
    </source>
</evidence>
<accession>A0A0N4ZA66</accession>
<dbReference type="Proteomes" id="UP000038045">
    <property type="component" value="Unplaced"/>
</dbReference>
<dbReference type="WBParaSite" id="PTRK_0000427300.1">
    <property type="protein sequence ID" value="PTRK_0000427300.1"/>
    <property type="gene ID" value="PTRK_0000427300"/>
</dbReference>
<feature type="region of interest" description="Disordered" evidence="1">
    <location>
        <begin position="983"/>
        <end position="1005"/>
    </location>
</feature>
<feature type="chain" id="PRO_5005891485" evidence="3">
    <location>
        <begin position="19"/>
        <end position="1005"/>
    </location>
</feature>
<evidence type="ECO:0000259" key="4">
    <source>
        <dbReference type="Pfam" id="PF24221"/>
    </source>
</evidence>
<feature type="compositionally biased region" description="Basic and acidic residues" evidence="1">
    <location>
        <begin position="996"/>
        <end position="1005"/>
    </location>
</feature>
<dbReference type="AlphaFoldDB" id="A0A0N4ZA66"/>